<organism evidence="1 2">
    <name type="scientific">Rotaria socialis</name>
    <dbReference type="NCBI Taxonomy" id="392032"/>
    <lineage>
        <taxon>Eukaryota</taxon>
        <taxon>Metazoa</taxon>
        <taxon>Spiralia</taxon>
        <taxon>Gnathifera</taxon>
        <taxon>Rotifera</taxon>
        <taxon>Eurotatoria</taxon>
        <taxon>Bdelloidea</taxon>
        <taxon>Philodinida</taxon>
        <taxon>Philodinidae</taxon>
        <taxon>Rotaria</taxon>
    </lineage>
</organism>
<comment type="caution">
    <text evidence="1">The sequence shown here is derived from an EMBL/GenBank/DDBJ whole genome shotgun (WGS) entry which is preliminary data.</text>
</comment>
<dbReference type="Proteomes" id="UP000663873">
    <property type="component" value="Unassembled WGS sequence"/>
</dbReference>
<reference evidence="1" key="1">
    <citation type="submission" date="2021-02" db="EMBL/GenBank/DDBJ databases">
        <authorList>
            <person name="Nowell W R."/>
        </authorList>
    </citation>
    <scope>NUCLEOTIDE SEQUENCE</scope>
</reference>
<dbReference type="AlphaFoldDB" id="A0A821LGK7"/>
<evidence type="ECO:0000313" key="1">
    <source>
        <dbReference type="EMBL" id="CAF4750753.1"/>
    </source>
</evidence>
<feature type="non-terminal residue" evidence="1">
    <location>
        <position position="25"/>
    </location>
</feature>
<evidence type="ECO:0000313" key="2">
    <source>
        <dbReference type="Proteomes" id="UP000663873"/>
    </source>
</evidence>
<protein>
    <submittedName>
        <fullName evidence="1">Uncharacterized protein</fullName>
    </submittedName>
</protein>
<proteinExistence type="predicted"/>
<accession>A0A821LGK7</accession>
<dbReference type="EMBL" id="CAJOBP010040479">
    <property type="protein sequence ID" value="CAF4750753.1"/>
    <property type="molecule type" value="Genomic_DNA"/>
</dbReference>
<name>A0A821LGK7_9BILA</name>
<gene>
    <name evidence="1" type="ORF">UJA718_LOCUS38910</name>
</gene>
<sequence>MLSMTIDIQQLVTITCLQHGYGFEL</sequence>
<keyword evidence="2" id="KW-1185">Reference proteome</keyword>